<evidence type="ECO:0000313" key="3">
    <source>
        <dbReference type="EMBL" id="WOO81668.1"/>
    </source>
</evidence>
<feature type="chain" id="PRO_5042048643" evidence="1">
    <location>
        <begin position="19"/>
        <end position="218"/>
    </location>
</feature>
<dbReference type="InterPro" id="IPR048661">
    <property type="entry name" value="CPL1-like"/>
</dbReference>
<feature type="signal peptide" evidence="1">
    <location>
        <begin position="1"/>
        <end position="18"/>
    </location>
</feature>
<dbReference type="Proteomes" id="UP000827549">
    <property type="component" value="Chromosome 3"/>
</dbReference>
<dbReference type="EMBL" id="CP086716">
    <property type="protein sequence ID" value="WOO81668.1"/>
    <property type="molecule type" value="Genomic_DNA"/>
</dbReference>
<protein>
    <submittedName>
        <fullName evidence="3">Protein priA</fullName>
    </submittedName>
</protein>
<organism evidence="3 4">
    <name type="scientific">Vanrija pseudolonga</name>
    <dbReference type="NCBI Taxonomy" id="143232"/>
    <lineage>
        <taxon>Eukaryota</taxon>
        <taxon>Fungi</taxon>
        <taxon>Dikarya</taxon>
        <taxon>Basidiomycota</taxon>
        <taxon>Agaricomycotina</taxon>
        <taxon>Tremellomycetes</taxon>
        <taxon>Trichosporonales</taxon>
        <taxon>Trichosporonaceae</taxon>
        <taxon>Vanrija</taxon>
    </lineage>
</organism>
<gene>
    <name evidence="3" type="primary">priA_8</name>
    <name evidence="3" type="ORF">LOC62_03G005191</name>
</gene>
<accession>A0AAF0YDT2</accession>
<dbReference type="RefSeq" id="XP_062627700.1">
    <property type="nucleotide sequence ID" value="XM_062771716.1"/>
</dbReference>
<dbReference type="PANTHER" id="PTHR35192:SF2">
    <property type="entry name" value="APPLE DOMAIN-CONTAINING PROTEIN"/>
    <property type="match status" value="1"/>
</dbReference>
<reference evidence="3" key="1">
    <citation type="submission" date="2023-10" db="EMBL/GenBank/DDBJ databases">
        <authorList>
            <person name="Noh H."/>
        </authorList>
    </citation>
    <scope>NUCLEOTIDE SEQUENCE</scope>
    <source>
        <strain evidence="3">DUCC4014</strain>
    </source>
</reference>
<dbReference type="PANTHER" id="PTHR35192">
    <property type="entry name" value="PROTEIN, PUTATIVE-RELATED"/>
    <property type="match status" value="1"/>
</dbReference>
<evidence type="ECO:0000259" key="2">
    <source>
        <dbReference type="Pfam" id="PF21671"/>
    </source>
</evidence>
<feature type="domain" description="Protein CPL1-like" evidence="2">
    <location>
        <begin position="161"/>
        <end position="212"/>
    </location>
</feature>
<evidence type="ECO:0000313" key="4">
    <source>
        <dbReference type="Proteomes" id="UP000827549"/>
    </source>
</evidence>
<proteinExistence type="predicted"/>
<name>A0AAF0YDT2_9TREE</name>
<dbReference type="InterPro" id="IPR038955">
    <property type="entry name" value="PriA/CPL1_fungi"/>
</dbReference>
<evidence type="ECO:0000256" key="1">
    <source>
        <dbReference type="SAM" id="SignalP"/>
    </source>
</evidence>
<keyword evidence="1" id="KW-0732">Signal</keyword>
<dbReference type="GeneID" id="87808421"/>
<sequence>MKLAAVLTVLAAVLTVLAAVLTVLAAAAASAQTCGNGLTAGPVDPALVDPCISGCTQTAAASVPGCNPLDRACICGGSFLGSTMKDNFYKAVVNCLINNRCNTGNAQTISNNTCQYGFCNVVLPSGATRKRAVEKAKIPQCPQFHKNALLVQGDEGNYDGFECIDTLRDLESCGGCPDVDGIDCTALPGASDVSCVLGQCKVHACDRGFTLVNGECVY</sequence>
<keyword evidence="4" id="KW-1185">Reference proteome</keyword>
<dbReference type="AlphaFoldDB" id="A0AAF0YDT2"/>
<dbReference type="Pfam" id="PF21671">
    <property type="entry name" value="CPL1-like"/>
    <property type="match status" value="1"/>
</dbReference>